<dbReference type="Gene3D" id="3.40.50.720">
    <property type="entry name" value="NAD(P)-binding Rossmann-like Domain"/>
    <property type="match status" value="1"/>
</dbReference>
<evidence type="ECO:0000256" key="2">
    <source>
        <dbReference type="ARBA" id="ARBA00023002"/>
    </source>
</evidence>
<name>A0A1N7BFC9_9RHOO</name>
<dbReference type="STRING" id="34027.SAMN05421829_11790"/>
<keyword evidence="5" id="KW-1185">Reference proteome</keyword>
<dbReference type="PANTHER" id="PTHR44196:SF1">
    <property type="entry name" value="DEHYDROGENASE_REDUCTASE SDR FAMILY MEMBER 7B"/>
    <property type="match status" value="1"/>
</dbReference>
<comment type="similarity">
    <text evidence="1 3">Belongs to the short-chain dehydrogenases/reductases (SDR) family.</text>
</comment>
<dbReference type="Pfam" id="PF00106">
    <property type="entry name" value="adh_short"/>
    <property type="match status" value="1"/>
</dbReference>
<dbReference type="SUPFAM" id="SSF51735">
    <property type="entry name" value="NAD(P)-binding Rossmann-fold domains"/>
    <property type="match status" value="1"/>
</dbReference>
<dbReference type="RefSeq" id="WP_212566929.1">
    <property type="nucleotide sequence ID" value="NZ_FTMD01000017.1"/>
</dbReference>
<evidence type="ECO:0000256" key="1">
    <source>
        <dbReference type="ARBA" id="ARBA00006484"/>
    </source>
</evidence>
<dbReference type="Proteomes" id="UP000186819">
    <property type="component" value="Unassembled WGS sequence"/>
</dbReference>
<dbReference type="NCBIfam" id="NF005437">
    <property type="entry name" value="PRK07024.1"/>
    <property type="match status" value="1"/>
</dbReference>
<dbReference type="InterPro" id="IPR020904">
    <property type="entry name" value="Sc_DH/Rdtase_CS"/>
</dbReference>
<dbReference type="PANTHER" id="PTHR44196">
    <property type="entry name" value="DEHYDROGENASE/REDUCTASE SDR FAMILY MEMBER 7B"/>
    <property type="match status" value="1"/>
</dbReference>
<evidence type="ECO:0000256" key="3">
    <source>
        <dbReference type="RuleBase" id="RU000363"/>
    </source>
</evidence>
<dbReference type="PROSITE" id="PS00061">
    <property type="entry name" value="ADH_SHORT"/>
    <property type="match status" value="1"/>
</dbReference>
<sequence length="270" mass="28177">MKHVSRPASSASPAPAGLRVFLTGASSGLGQAFARHYAARGAQLGLVARRADALAQLAAELPGAHLALPADVGDRDALTRAAEIYLAQVGVPDIVIANAGVSVGTLTECPEDLPAFERVMRTNVNGMVASFQPFVEAMRRRGSGRLVGIASVAGIRGLPGAGAYSASKAAAIAYLESLRVELRGSGVRVVTLAPGYIATPMTAVNRYPMPFMLQADEAARRMAKVIDAGRGYAVVPWQMGVVARVLRALPNPVFDALFARAGRKPRGLPL</sequence>
<proteinExistence type="inferred from homology"/>
<dbReference type="EMBL" id="FTMD01000017">
    <property type="protein sequence ID" value="SIR50089.1"/>
    <property type="molecule type" value="Genomic_DNA"/>
</dbReference>
<organism evidence="4 5">
    <name type="scientific">Aromatoleum tolulyticum</name>
    <dbReference type="NCBI Taxonomy" id="34027"/>
    <lineage>
        <taxon>Bacteria</taxon>
        <taxon>Pseudomonadati</taxon>
        <taxon>Pseudomonadota</taxon>
        <taxon>Betaproteobacteria</taxon>
        <taxon>Rhodocyclales</taxon>
        <taxon>Rhodocyclaceae</taxon>
        <taxon>Aromatoleum</taxon>
    </lineage>
</organism>
<dbReference type="InterPro" id="IPR036291">
    <property type="entry name" value="NAD(P)-bd_dom_sf"/>
</dbReference>
<keyword evidence="2" id="KW-0560">Oxidoreductase</keyword>
<gene>
    <name evidence="4" type="ORF">SAMN05421829_11790</name>
</gene>
<dbReference type="GO" id="GO:0016491">
    <property type="term" value="F:oxidoreductase activity"/>
    <property type="evidence" value="ECO:0007669"/>
    <property type="project" value="UniProtKB-KW"/>
</dbReference>
<dbReference type="GO" id="GO:0016020">
    <property type="term" value="C:membrane"/>
    <property type="evidence" value="ECO:0007669"/>
    <property type="project" value="TreeGrafter"/>
</dbReference>
<reference evidence="5" key="1">
    <citation type="submission" date="2017-01" db="EMBL/GenBank/DDBJ databases">
        <authorList>
            <person name="Varghese N."/>
            <person name="Submissions S."/>
        </authorList>
    </citation>
    <scope>NUCLEOTIDE SEQUENCE [LARGE SCALE GENOMIC DNA]</scope>
    <source>
        <strain evidence="5">ATCC 51758</strain>
    </source>
</reference>
<protein>
    <submittedName>
        <fullName evidence="4">Short-chain dehydrogenase</fullName>
    </submittedName>
</protein>
<dbReference type="PRINTS" id="PR00081">
    <property type="entry name" value="GDHRDH"/>
</dbReference>
<dbReference type="PRINTS" id="PR00080">
    <property type="entry name" value="SDRFAMILY"/>
</dbReference>
<evidence type="ECO:0000313" key="4">
    <source>
        <dbReference type="EMBL" id="SIR50089.1"/>
    </source>
</evidence>
<dbReference type="AlphaFoldDB" id="A0A1N7BFC9"/>
<dbReference type="InterPro" id="IPR002347">
    <property type="entry name" value="SDR_fam"/>
</dbReference>
<evidence type="ECO:0000313" key="5">
    <source>
        <dbReference type="Proteomes" id="UP000186819"/>
    </source>
</evidence>
<accession>A0A1N7BFC9</accession>